<evidence type="ECO:0000259" key="2">
    <source>
        <dbReference type="PROSITE" id="PS51898"/>
    </source>
</evidence>
<dbReference type="InterPro" id="IPR050090">
    <property type="entry name" value="Tyrosine_recombinase_XerCD"/>
</dbReference>
<dbReference type="AlphaFoldDB" id="A0A5D4SMB5"/>
<dbReference type="EMBL" id="VTEV01000008">
    <property type="protein sequence ID" value="TYS64565.1"/>
    <property type="molecule type" value="Genomic_DNA"/>
</dbReference>
<reference evidence="3 4" key="1">
    <citation type="submission" date="2019-08" db="EMBL/GenBank/DDBJ databases">
        <title>Bacillus genomes from the desert of Cuatro Cienegas, Coahuila.</title>
        <authorList>
            <person name="Olmedo-Alvarez G."/>
        </authorList>
    </citation>
    <scope>NUCLEOTIDE SEQUENCE [LARGE SCALE GENOMIC DNA]</scope>
    <source>
        <strain evidence="3 4">CH28_1T</strain>
    </source>
</reference>
<dbReference type="PROSITE" id="PS51898">
    <property type="entry name" value="TYR_RECOMBINASE"/>
    <property type="match status" value="1"/>
</dbReference>
<sequence length="182" mass="21190">MEYVEALKDRKFILEIKAYLKNYSLRDYLFFVMGINMGLRISELLHVKVENVIQDGKVNDYYLLENGHIIYLNKHVKQAIGDYLHKRNLEPEDYLFKSQKCSSPITRQQAYRIINKAAKEVGVPGKVGTHTLRKTFGYHAYRSGVAVSLLQKHFNHTSPSETLRYLGIDKREKLSVRIDVNL</sequence>
<dbReference type="GO" id="GO:0015074">
    <property type="term" value="P:DNA integration"/>
    <property type="evidence" value="ECO:0007669"/>
    <property type="project" value="InterPro"/>
</dbReference>
<evidence type="ECO:0000313" key="4">
    <source>
        <dbReference type="Proteomes" id="UP000322524"/>
    </source>
</evidence>
<dbReference type="Proteomes" id="UP000322524">
    <property type="component" value="Unassembled WGS sequence"/>
</dbReference>
<name>A0A5D4SMB5_9BACI</name>
<evidence type="ECO:0000256" key="1">
    <source>
        <dbReference type="ARBA" id="ARBA00023172"/>
    </source>
</evidence>
<dbReference type="GO" id="GO:0003677">
    <property type="term" value="F:DNA binding"/>
    <property type="evidence" value="ECO:0007669"/>
    <property type="project" value="InterPro"/>
</dbReference>
<dbReference type="OrthoDB" id="9788852at2"/>
<feature type="domain" description="Tyr recombinase" evidence="2">
    <location>
        <begin position="1"/>
        <end position="178"/>
    </location>
</feature>
<accession>A0A5D4SMB5</accession>
<dbReference type="PANTHER" id="PTHR30349:SF82">
    <property type="entry name" value="INTEGRASE_RECOMBINASE YOEC-RELATED"/>
    <property type="match status" value="1"/>
</dbReference>
<gene>
    <name evidence="3" type="ORF">FZC76_18575</name>
</gene>
<comment type="caution">
    <text evidence="3">The sequence shown here is derived from an EMBL/GenBank/DDBJ whole genome shotgun (WGS) entry which is preliminary data.</text>
</comment>
<dbReference type="InterPro" id="IPR013762">
    <property type="entry name" value="Integrase-like_cat_sf"/>
</dbReference>
<protein>
    <submittedName>
        <fullName evidence="3">Tyrosine-type recombinase/integrase</fullName>
    </submittedName>
</protein>
<dbReference type="SUPFAM" id="SSF56349">
    <property type="entry name" value="DNA breaking-rejoining enzymes"/>
    <property type="match status" value="1"/>
</dbReference>
<dbReference type="Gene3D" id="1.10.443.10">
    <property type="entry name" value="Intergrase catalytic core"/>
    <property type="match status" value="1"/>
</dbReference>
<evidence type="ECO:0000313" key="3">
    <source>
        <dbReference type="EMBL" id="TYS64565.1"/>
    </source>
</evidence>
<dbReference type="GO" id="GO:0006310">
    <property type="term" value="P:DNA recombination"/>
    <property type="evidence" value="ECO:0007669"/>
    <property type="project" value="UniProtKB-KW"/>
</dbReference>
<dbReference type="PANTHER" id="PTHR30349">
    <property type="entry name" value="PHAGE INTEGRASE-RELATED"/>
    <property type="match status" value="1"/>
</dbReference>
<dbReference type="InterPro" id="IPR002104">
    <property type="entry name" value="Integrase_catalytic"/>
</dbReference>
<dbReference type="Pfam" id="PF00589">
    <property type="entry name" value="Phage_integrase"/>
    <property type="match status" value="1"/>
</dbReference>
<dbReference type="STRING" id="79883.GCA_001636495_03792"/>
<keyword evidence="1" id="KW-0233">DNA recombination</keyword>
<dbReference type="RefSeq" id="WP_148989669.1">
    <property type="nucleotide sequence ID" value="NZ_VTEV01000008.1"/>
</dbReference>
<dbReference type="InterPro" id="IPR011010">
    <property type="entry name" value="DNA_brk_join_enz"/>
</dbReference>
<organism evidence="3 4">
    <name type="scientific">Sutcliffiella horikoshii</name>
    <dbReference type="NCBI Taxonomy" id="79883"/>
    <lineage>
        <taxon>Bacteria</taxon>
        <taxon>Bacillati</taxon>
        <taxon>Bacillota</taxon>
        <taxon>Bacilli</taxon>
        <taxon>Bacillales</taxon>
        <taxon>Bacillaceae</taxon>
        <taxon>Sutcliffiella</taxon>
    </lineage>
</organism>
<proteinExistence type="predicted"/>